<keyword evidence="2" id="KW-1185">Reference proteome</keyword>
<dbReference type="Proteomes" id="UP000308652">
    <property type="component" value="Unassembled WGS sequence"/>
</dbReference>
<accession>A0A5C3LMU6</accession>
<name>A0A5C3LMU6_9AGAR</name>
<dbReference type="EMBL" id="ML213636">
    <property type="protein sequence ID" value="TFK34115.1"/>
    <property type="molecule type" value="Genomic_DNA"/>
</dbReference>
<dbReference type="AlphaFoldDB" id="A0A5C3LMU6"/>
<protein>
    <submittedName>
        <fullName evidence="1">Uncharacterized protein</fullName>
    </submittedName>
</protein>
<evidence type="ECO:0000313" key="1">
    <source>
        <dbReference type="EMBL" id="TFK34115.1"/>
    </source>
</evidence>
<proteinExistence type="predicted"/>
<evidence type="ECO:0000313" key="2">
    <source>
        <dbReference type="Proteomes" id="UP000308652"/>
    </source>
</evidence>
<organism evidence="1 2">
    <name type="scientific">Crucibulum laeve</name>
    <dbReference type="NCBI Taxonomy" id="68775"/>
    <lineage>
        <taxon>Eukaryota</taxon>
        <taxon>Fungi</taxon>
        <taxon>Dikarya</taxon>
        <taxon>Basidiomycota</taxon>
        <taxon>Agaricomycotina</taxon>
        <taxon>Agaricomycetes</taxon>
        <taxon>Agaricomycetidae</taxon>
        <taxon>Agaricales</taxon>
        <taxon>Agaricineae</taxon>
        <taxon>Nidulariaceae</taxon>
        <taxon>Crucibulum</taxon>
    </lineage>
</organism>
<gene>
    <name evidence="1" type="ORF">BDQ12DRAFT_378201</name>
</gene>
<sequence length="105" mass="11085">MTRTGACTFPIPLSFPQAANASKLRLFVTSQPSLMPPSSPYGSTNLPALAPLSPLIIFDAEDPAIFDGSTYFAVVYSISRWRMVDGSSGAVALSNSSRGRAEEVG</sequence>
<reference evidence="1 2" key="1">
    <citation type="journal article" date="2019" name="Nat. Ecol. Evol.">
        <title>Megaphylogeny resolves global patterns of mushroom evolution.</title>
        <authorList>
            <person name="Varga T."/>
            <person name="Krizsan K."/>
            <person name="Foldi C."/>
            <person name="Dima B."/>
            <person name="Sanchez-Garcia M."/>
            <person name="Sanchez-Ramirez S."/>
            <person name="Szollosi G.J."/>
            <person name="Szarkandi J.G."/>
            <person name="Papp V."/>
            <person name="Albert L."/>
            <person name="Andreopoulos W."/>
            <person name="Angelini C."/>
            <person name="Antonin V."/>
            <person name="Barry K.W."/>
            <person name="Bougher N.L."/>
            <person name="Buchanan P."/>
            <person name="Buyck B."/>
            <person name="Bense V."/>
            <person name="Catcheside P."/>
            <person name="Chovatia M."/>
            <person name="Cooper J."/>
            <person name="Damon W."/>
            <person name="Desjardin D."/>
            <person name="Finy P."/>
            <person name="Geml J."/>
            <person name="Haridas S."/>
            <person name="Hughes K."/>
            <person name="Justo A."/>
            <person name="Karasinski D."/>
            <person name="Kautmanova I."/>
            <person name="Kiss B."/>
            <person name="Kocsube S."/>
            <person name="Kotiranta H."/>
            <person name="LaButti K.M."/>
            <person name="Lechner B.E."/>
            <person name="Liimatainen K."/>
            <person name="Lipzen A."/>
            <person name="Lukacs Z."/>
            <person name="Mihaltcheva S."/>
            <person name="Morgado L.N."/>
            <person name="Niskanen T."/>
            <person name="Noordeloos M.E."/>
            <person name="Ohm R.A."/>
            <person name="Ortiz-Santana B."/>
            <person name="Ovrebo C."/>
            <person name="Racz N."/>
            <person name="Riley R."/>
            <person name="Savchenko A."/>
            <person name="Shiryaev A."/>
            <person name="Soop K."/>
            <person name="Spirin V."/>
            <person name="Szebenyi C."/>
            <person name="Tomsovsky M."/>
            <person name="Tulloss R.E."/>
            <person name="Uehling J."/>
            <person name="Grigoriev I.V."/>
            <person name="Vagvolgyi C."/>
            <person name="Papp T."/>
            <person name="Martin F.M."/>
            <person name="Miettinen O."/>
            <person name="Hibbett D.S."/>
            <person name="Nagy L.G."/>
        </authorList>
    </citation>
    <scope>NUCLEOTIDE SEQUENCE [LARGE SCALE GENOMIC DNA]</scope>
    <source>
        <strain evidence="1 2">CBS 166.37</strain>
    </source>
</reference>